<keyword evidence="2" id="KW-0012">Acyltransferase</keyword>
<dbReference type="InterPro" id="IPR016181">
    <property type="entry name" value="Acyl_CoA_acyltransferase"/>
</dbReference>
<dbReference type="CDD" id="cd04301">
    <property type="entry name" value="NAT_SF"/>
    <property type="match status" value="1"/>
</dbReference>
<accession>A0A1Q8TF73</accession>
<evidence type="ECO:0000313" key="4">
    <source>
        <dbReference type="EMBL" id="OLO12341.1"/>
    </source>
</evidence>
<proteinExistence type="predicted"/>
<evidence type="ECO:0000313" key="5">
    <source>
        <dbReference type="Proteomes" id="UP000186806"/>
    </source>
</evidence>
<comment type="caution">
    <text evidence="4">The sequence shown here is derived from an EMBL/GenBank/DDBJ whole genome shotgun (WGS) entry which is preliminary data.</text>
</comment>
<evidence type="ECO:0000256" key="2">
    <source>
        <dbReference type="ARBA" id="ARBA00023315"/>
    </source>
</evidence>
<protein>
    <submittedName>
        <fullName evidence="4">GNAT family N-acetyltransferase</fullName>
    </submittedName>
</protein>
<keyword evidence="5" id="KW-1185">Reference proteome</keyword>
<feature type="domain" description="N-acetyltransferase" evidence="3">
    <location>
        <begin position="4"/>
        <end position="153"/>
    </location>
</feature>
<keyword evidence="1 4" id="KW-0808">Transferase</keyword>
<dbReference type="Gene3D" id="3.40.630.30">
    <property type="match status" value="1"/>
</dbReference>
<name>A0A1Q8TF73_9GAMM</name>
<dbReference type="GO" id="GO:0016747">
    <property type="term" value="F:acyltransferase activity, transferring groups other than amino-acyl groups"/>
    <property type="evidence" value="ECO:0007669"/>
    <property type="project" value="InterPro"/>
</dbReference>
<dbReference type="Proteomes" id="UP000186806">
    <property type="component" value="Unassembled WGS sequence"/>
</dbReference>
<dbReference type="RefSeq" id="WP_075368533.1">
    <property type="nucleotide sequence ID" value="NZ_MSDQ01000007.1"/>
</dbReference>
<gene>
    <name evidence="4" type="ORF">BTW10_05445</name>
</gene>
<dbReference type="AlphaFoldDB" id="A0A1Q8TF73"/>
<organism evidence="4 5">
    <name type="scientific">Chromohalobacter japonicus</name>
    <dbReference type="NCBI Taxonomy" id="223900"/>
    <lineage>
        <taxon>Bacteria</taxon>
        <taxon>Pseudomonadati</taxon>
        <taxon>Pseudomonadota</taxon>
        <taxon>Gammaproteobacteria</taxon>
        <taxon>Oceanospirillales</taxon>
        <taxon>Halomonadaceae</taxon>
        <taxon>Chromohalobacter</taxon>
    </lineage>
</organism>
<evidence type="ECO:0000259" key="3">
    <source>
        <dbReference type="PROSITE" id="PS51186"/>
    </source>
</evidence>
<dbReference type="Pfam" id="PF00583">
    <property type="entry name" value="Acetyltransf_1"/>
    <property type="match status" value="1"/>
</dbReference>
<dbReference type="PROSITE" id="PS51186">
    <property type="entry name" value="GNAT"/>
    <property type="match status" value="1"/>
</dbReference>
<dbReference type="SUPFAM" id="SSF55729">
    <property type="entry name" value="Acyl-CoA N-acyltransferases (Nat)"/>
    <property type="match status" value="1"/>
</dbReference>
<dbReference type="EMBL" id="MSDQ01000007">
    <property type="protein sequence ID" value="OLO12341.1"/>
    <property type="molecule type" value="Genomic_DNA"/>
</dbReference>
<reference evidence="4 5" key="1">
    <citation type="submission" date="2016-12" db="EMBL/GenBank/DDBJ databases">
        <title>Draft genome sequences of strains Salinicola socius SMB35, Salinicola sp. MH3R3-1 and Chromohalobacter sp. SMB17 from the Verkhnekamsk potash mining region of Russia.</title>
        <authorList>
            <person name="Mavrodi D.V."/>
            <person name="Olsson B.E."/>
            <person name="Korsakova E.S."/>
            <person name="Pyankova A."/>
            <person name="Mavrodi O.V."/>
            <person name="Plotnikova E.G."/>
        </authorList>
    </citation>
    <scope>NUCLEOTIDE SEQUENCE [LARGE SCALE GENOMIC DNA]</scope>
    <source>
        <strain evidence="4 5">SMB17</strain>
    </source>
</reference>
<sequence length="153" mass="17438">MEEYRFREARSDDLASLVEMLADDELGKTRESPGTPLKVGYIRAFEAIQNDQNNELVVCESDGQLLGMLQMTFIPYLTYIGSWRALIEGVRVASSKRGDGIGAKLFEWAIQRAKEKDCLIVQLTSDKKRPDAIRFYEKLGFKASHEGMKLWLN</sequence>
<dbReference type="PANTHER" id="PTHR43072">
    <property type="entry name" value="N-ACETYLTRANSFERASE"/>
    <property type="match status" value="1"/>
</dbReference>
<dbReference type="PANTHER" id="PTHR43072:SF23">
    <property type="entry name" value="UPF0039 PROTEIN C11D3.02C"/>
    <property type="match status" value="1"/>
</dbReference>
<evidence type="ECO:0000256" key="1">
    <source>
        <dbReference type="ARBA" id="ARBA00022679"/>
    </source>
</evidence>
<dbReference type="InterPro" id="IPR000182">
    <property type="entry name" value="GNAT_dom"/>
</dbReference>